<evidence type="ECO:0000256" key="1">
    <source>
        <dbReference type="SAM" id="MobiDB-lite"/>
    </source>
</evidence>
<evidence type="ECO:0000313" key="4">
    <source>
        <dbReference type="Proteomes" id="UP000532746"/>
    </source>
</evidence>
<reference evidence="3 4" key="1">
    <citation type="submission" date="2020-08" db="EMBL/GenBank/DDBJ databases">
        <title>Genomic Encyclopedia of Type Strains, Phase IV (KMG-IV): sequencing the most valuable type-strain genomes for metagenomic binning, comparative biology and taxonomic classification.</title>
        <authorList>
            <person name="Goeker M."/>
        </authorList>
    </citation>
    <scope>NUCLEOTIDE SEQUENCE [LARGE SCALE GENOMIC DNA]</scope>
    <source>
        <strain evidence="3 4">DSM 26718</strain>
    </source>
</reference>
<sequence>MNIVIDTNTIRTNYMFRTNTALAFLDFVEKTESVIYIPRIVWQEVEKNYRQDLETRQNQYVQTCKHMAAVLINMPEFKVLKIDIDSEVASYMEWLRKKLKIREDYQFIEHKPDYLERVAARALVKRRPFNDKNQQEFKDTLIWENVLDVISGAAGKEHDEVVFISSDGNAFGVVPSGGGKKVLHSDLAAEAEEARQKGKTQGFYYYTSLEDFVSAHSLPIQGITEESVGEYLRAQKAALESAFAIALQEDVVDFANAARLRNPEYQLPLIESDLAKHVVTDTSDVFALNVYTFEKTKRIVIFCRVYLTIEVPLTFAPLDNPESIRVHSAIATYQVSLSIQFKDGEMGEIKIEHVGLTGEKKLAIDNSYQISALLKAIDKTSDVSQSMEEMKKQFALLNKFSDMLKEFERINKGFYSTSQIERADKVIEGLNSSVMEPPAVKLPPLSPEPVKGSNRTPRKKKK</sequence>
<evidence type="ECO:0000313" key="3">
    <source>
        <dbReference type="EMBL" id="MBB6058417.1"/>
    </source>
</evidence>
<name>A0A7W9WC84_9BACT</name>
<dbReference type="AlphaFoldDB" id="A0A7W9WC84"/>
<evidence type="ECO:0000259" key="2">
    <source>
        <dbReference type="Pfam" id="PF16289"/>
    </source>
</evidence>
<organism evidence="3 4">
    <name type="scientific">Hymenobacter luteus</name>
    <dbReference type="NCBI Taxonomy" id="1411122"/>
    <lineage>
        <taxon>Bacteria</taxon>
        <taxon>Pseudomonadati</taxon>
        <taxon>Bacteroidota</taxon>
        <taxon>Cytophagia</taxon>
        <taxon>Cytophagales</taxon>
        <taxon>Hymenobacteraceae</taxon>
        <taxon>Hymenobacter</taxon>
    </lineage>
</organism>
<dbReference type="Proteomes" id="UP000532746">
    <property type="component" value="Unassembled WGS sequence"/>
</dbReference>
<accession>A0A7W9WC84</accession>
<keyword evidence="4" id="KW-1185">Reference proteome</keyword>
<feature type="domain" description="DUF4935" evidence="2">
    <location>
        <begin position="3"/>
        <end position="171"/>
    </location>
</feature>
<dbReference type="Pfam" id="PF16289">
    <property type="entry name" value="PIN_12"/>
    <property type="match status" value="1"/>
</dbReference>
<dbReference type="RefSeq" id="WP_183403358.1">
    <property type="nucleotide sequence ID" value="NZ_JACHGG010000002.1"/>
</dbReference>
<proteinExistence type="predicted"/>
<dbReference type="InterPro" id="IPR032557">
    <property type="entry name" value="DUF4935"/>
</dbReference>
<dbReference type="EMBL" id="JACHGG010000002">
    <property type="protein sequence ID" value="MBB6058417.1"/>
    <property type="molecule type" value="Genomic_DNA"/>
</dbReference>
<feature type="region of interest" description="Disordered" evidence="1">
    <location>
        <begin position="437"/>
        <end position="462"/>
    </location>
</feature>
<gene>
    <name evidence="3" type="ORF">HNQ93_001263</name>
</gene>
<protein>
    <submittedName>
        <fullName evidence="3">Putative nucleic acid-binding protein</fullName>
    </submittedName>
</protein>
<comment type="caution">
    <text evidence="3">The sequence shown here is derived from an EMBL/GenBank/DDBJ whole genome shotgun (WGS) entry which is preliminary data.</text>
</comment>